<dbReference type="NCBIfam" id="NF033788">
    <property type="entry name" value="HTH_metalloreg"/>
    <property type="match status" value="1"/>
</dbReference>
<dbReference type="InterPro" id="IPR001845">
    <property type="entry name" value="HTH_ArsR_DNA-bd_dom"/>
</dbReference>
<proteinExistence type="predicted"/>
<organism evidence="5 6">
    <name type="scientific">Ralstonia solanacearum</name>
    <name type="common">Pseudomonas solanacearum</name>
    <dbReference type="NCBI Taxonomy" id="305"/>
    <lineage>
        <taxon>Bacteria</taxon>
        <taxon>Pseudomonadati</taxon>
        <taxon>Pseudomonadota</taxon>
        <taxon>Betaproteobacteria</taxon>
        <taxon>Burkholderiales</taxon>
        <taxon>Burkholderiaceae</taxon>
        <taxon>Ralstonia</taxon>
        <taxon>Ralstonia solanacearum species complex</taxon>
    </lineage>
</organism>
<evidence type="ECO:0000256" key="3">
    <source>
        <dbReference type="ARBA" id="ARBA00023163"/>
    </source>
</evidence>
<gene>
    <name evidence="5" type="ORF">LBW55_23550</name>
</gene>
<dbReference type="SMART" id="SM00418">
    <property type="entry name" value="HTH_ARSR"/>
    <property type="match status" value="1"/>
</dbReference>
<feature type="compositionally biased region" description="Pro residues" evidence="4">
    <location>
        <begin position="10"/>
        <end position="19"/>
    </location>
</feature>
<dbReference type="EMBL" id="JAIVEX010000015">
    <property type="protein sequence ID" value="MDB0524590.1"/>
    <property type="molecule type" value="Genomic_DNA"/>
</dbReference>
<dbReference type="InterPro" id="IPR011991">
    <property type="entry name" value="ArsR-like_HTH"/>
</dbReference>
<dbReference type="PROSITE" id="PS50987">
    <property type="entry name" value="HTH_ARSR_2"/>
    <property type="match status" value="1"/>
</dbReference>
<dbReference type="PANTHER" id="PTHR33154:SF28">
    <property type="entry name" value="HTH-TYPE TRANSCRIPTIONAL REGULATOR YGAV-RELATED"/>
    <property type="match status" value="1"/>
</dbReference>
<name>A0A7X0Q3G3_RALSL</name>
<reference evidence="5" key="1">
    <citation type="submission" date="2021-09" db="EMBL/GenBank/DDBJ databases">
        <title>Genomic analysis of Ralstonia spp.</title>
        <authorList>
            <person name="Aburjaile F."/>
            <person name="Ariute J.C."/>
            <person name="Pais A.K.L."/>
            <person name="Albuquerque G.M.R."/>
            <person name="Silva A.M.F."/>
            <person name="Brenig B."/>
            <person name="Azevedo V."/>
            <person name="Matiuzzi M."/>
            <person name="Ramos R."/>
            <person name="Goes-Neto A."/>
            <person name="Soares S."/>
            <person name="Iseppon A.M.B."/>
            <person name="Souza E."/>
            <person name="Gama M."/>
        </authorList>
    </citation>
    <scope>NUCLEOTIDE SEQUENCE</scope>
    <source>
        <strain evidence="5">B4</strain>
    </source>
</reference>
<sequence length="121" mass="13231">MPRSTAVANPTPPAPPPEPAIDMLRDSAAQACAVLKAMAHEDRLLLLCQLTQGERNVGELETLVGLHQPSLSQHLGVLRDEGLVATRREGKYIYYRLASAEVVQIMRTLWSLYCGKALPPS</sequence>
<keyword evidence="1" id="KW-0805">Transcription regulation</keyword>
<evidence type="ECO:0000313" key="6">
    <source>
        <dbReference type="Proteomes" id="UP001143674"/>
    </source>
</evidence>
<comment type="caution">
    <text evidence="5">The sequence shown here is derived from an EMBL/GenBank/DDBJ whole genome shotgun (WGS) entry which is preliminary data.</text>
</comment>
<dbReference type="PANTHER" id="PTHR33154">
    <property type="entry name" value="TRANSCRIPTIONAL REGULATOR, ARSR FAMILY"/>
    <property type="match status" value="1"/>
</dbReference>
<dbReference type="InterPro" id="IPR051081">
    <property type="entry name" value="HTH_MetalResp_TranReg"/>
</dbReference>
<dbReference type="GO" id="GO:0003700">
    <property type="term" value="F:DNA-binding transcription factor activity"/>
    <property type="evidence" value="ECO:0007669"/>
    <property type="project" value="InterPro"/>
</dbReference>
<dbReference type="AlphaFoldDB" id="A0A7X0Q3G3"/>
<evidence type="ECO:0000256" key="1">
    <source>
        <dbReference type="ARBA" id="ARBA00023015"/>
    </source>
</evidence>
<feature type="region of interest" description="Disordered" evidence="4">
    <location>
        <begin position="1"/>
        <end position="20"/>
    </location>
</feature>
<evidence type="ECO:0000256" key="2">
    <source>
        <dbReference type="ARBA" id="ARBA00023125"/>
    </source>
</evidence>
<dbReference type="CDD" id="cd00090">
    <property type="entry name" value="HTH_ARSR"/>
    <property type="match status" value="1"/>
</dbReference>
<keyword evidence="3" id="KW-0804">Transcription</keyword>
<accession>A0A7X0Q3G3</accession>
<dbReference type="InterPro" id="IPR036388">
    <property type="entry name" value="WH-like_DNA-bd_sf"/>
</dbReference>
<protein>
    <submittedName>
        <fullName evidence="5">Metalloregulator ArsR/SmtB family transcription factor</fullName>
    </submittedName>
</protein>
<dbReference type="Proteomes" id="UP001143674">
    <property type="component" value="Unassembled WGS sequence"/>
</dbReference>
<dbReference type="Gene3D" id="1.10.10.10">
    <property type="entry name" value="Winged helix-like DNA-binding domain superfamily/Winged helix DNA-binding domain"/>
    <property type="match status" value="1"/>
</dbReference>
<evidence type="ECO:0000313" key="5">
    <source>
        <dbReference type="EMBL" id="MDB0524590.1"/>
    </source>
</evidence>
<dbReference type="SUPFAM" id="SSF46785">
    <property type="entry name" value="Winged helix' DNA-binding domain"/>
    <property type="match status" value="1"/>
</dbReference>
<dbReference type="Pfam" id="PF01022">
    <property type="entry name" value="HTH_5"/>
    <property type="match status" value="1"/>
</dbReference>
<dbReference type="GO" id="GO:0003677">
    <property type="term" value="F:DNA binding"/>
    <property type="evidence" value="ECO:0007669"/>
    <property type="project" value="UniProtKB-KW"/>
</dbReference>
<evidence type="ECO:0000256" key="4">
    <source>
        <dbReference type="SAM" id="MobiDB-lite"/>
    </source>
</evidence>
<keyword evidence="2" id="KW-0238">DNA-binding</keyword>
<dbReference type="RefSeq" id="WP_003276011.1">
    <property type="nucleotide sequence ID" value="NZ_CDLX01000001.1"/>
</dbReference>
<dbReference type="PRINTS" id="PR00778">
    <property type="entry name" value="HTHARSR"/>
</dbReference>
<dbReference type="InterPro" id="IPR036390">
    <property type="entry name" value="WH_DNA-bd_sf"/>
</dbReference>